<reference evidence="1 2" key="1">
    <citation type="submission" date="2018-11" db="EMBL/GenBank/DDBJ databases">
        <authorList>
            <consortium name="Pathogen Informatics"/>
        </authorList>
    </citation>
    <scope>NUCLEOTIDE SEQUENCE [LARGE SCALE GENOMIC DNA]</scope>
    <source>
        <strain>Denwood</strain>
        <strain evidence="2">Zambia</strain>
    </source>
</reference>
<sequence length="65" mass="7294">MPSGLQVKLDTLPRSDLSHSQIHVILYLCTETHPLSEPKAIKSVFGDHIHATILVFINCRVSTRE</sequence>
<proteinExistence type="predicted"/>
<gene>
    <name evidence="1" type="ORF">SMTD_LOCUS20891</name>
</gene>
<keyword evidence="2" id="KW-1185">Reference proteome</keyword>
<accession>A0A3P8GLI7</accession>
<dbReference type="AlphaFoldDB" id="A0A3P8GLI7"/>
<organism evidence="1 2">
    <name type="scientific">Schistosoma mattheei</name>
    <dbReference type="NCBI Taxonomy" id="31246"/>
    <lineage>
        <taxon>Eukaryota</taxon>
        <taxon>Metazoa</taxon>
        <taxon>Spiralia</taxon>
        <taxon>Lophotrochozoa</taxon>
        <taxon>Platyhelminthes</taxon>
        <taxon>Trematoda</taxon>
        <taxon>Digenea</taxon>
        <taxon>Strigeidida</taxon>
        <taxon>Schistosomatoidea</taxon>
        <taxon>Schistosomatidae</taxon>
        <taxon>Schistosoma</taxon>
    </lineage>
</organism>
<evidence type="ECO:0000313" key="2">
    <source>
        <dbReference type="Proteomes" id="UP000269396"/>
    </source>
</evidence>
<protein>
    <submittedName>
        <fullName evidence="1">Uncharacterized protein</fullName>
    </submittedName>
</protein>
<evidence type="ECO:0000313" key="1">
    <source>
        <dbReference type="EMBL" id="VDP83601.1"/>
    </source>
</evidence>
<dbReference type="Proteomes" id="UP000269396">
    <property type="component" value="Unassembled WGS sequence"/>
</dbReference>
<name>A0A3P8GLI7_9TREM</name>
<dbReference type="EMBL" id="UZAL01045640">
    <property type="protein sequence ID" value="VDP83601.1"/>
    <property type="molecule type" value="Genomic_DNA"/>
</dbReference>